<sequence length="152" mass="17664">MSQERNLHLSLNPVPKYDQQLPGVGKCELQQRFSGDRGPMLRVKSRTKKLVVRLYKEEKNLKTHAEIILGDLLSSTPEEITWIPYKFEEGGKIEKAFVQMEQISPNPIPMPPPLFLITFKFLSRNISPHLERQYSRQHGSQRLSDSSSCWWT</sequence>
<feature type="region of interest" description="Disordered" evidence="1">
    <location>
        <begin position="133"/>
        <end position="152"/>
    </location>
</feature>
<proteinExistence type="predicted"/>
<dbReference type="AlphaFoldDB" id="A0A5B7FPD9"/>
<reference evidence="2 3" key="1">
    <citation type="submission" date="2019-05" db="EMBL/GenBank/DDBJ databases">
        <title>Another draft genome of Portunus trituberculatus and its Hox gene families provides insights of decapod evolution.</title>
        <authorList>
            <person name="Jeong J.-H."/>
            <person name="Song I."/>
            <person name="Kim S."/>
            <person name="Choi T."/>
            <person name="Kim D."/>
            <person name="Ryu S."/>
            <person name="Kim W."/>
        </authorList>
    </citation>
    <scope>NUCLEOTIDE SEQUENCE [LARGE SCALE GENOMIC DNA]</scope>
    <source>
        <tissue evidence="2">Muscle</tissue>
    </source>
</reference>
<accession>A0A5B7FPD9</accession>
<protein>
    <submittedName>
        <fullName evidence="2">Uncharacterized protein</fullName>
    </submittedName>
</protein>
<comment type="caution">
    <text evidence="2">The sequence shown here is derived from an EMBL/GenBank/DDBJ whole genome shotgun (WGS) entry which is preliminary data.</text>
</comment>
<gene>
    <name evidence="2" type="ORF">E2C01_040958</name>
</gene>
<dbReference type="Proteomes" id="UP000324222">
    <property type="component" value="Unassembled WGS sequence"/>
</dbReference>
<evidence type="ECO:0000256" key="1">
    <source>
        <dbReference type="SAM" id="MobiDB-lite"/>
    </source>
</evidence>
<evidence type="ECO:0000313" key="3">
    <source>
        <dbReference type="Proteomes" id="UP000324222"/>
    </source>
</evidence>
<organism evidence="2 3">
    <name type="scientific">Portunus trituberculatus</name>
    <name type="common">Swimming crab</name>
    <name type="synonym">Neptunus trituberculatus</name>
    <dbReference type="NCBI Taxonomy" id="210409"/>
    <lineage>
        <taxon>Eukaryota</taxon>
        <taxon>Metazoa</taxon>
        <taxon>Ecdysozoa</taxon>
        <taxon>Arthropoda</taxon>
        <taxon>Crustacea</taxon>
        <taxon>Multicrustacea</taxon>
        <taxon>Malacostraca</taxon>
        <taxon>Eumalacostraca</taxon>
        <taxon>Eucarida</taxon>
        <taxon>Decapoda</taxon>
        <taxon>Pleocyemata</taxon>
        <taxon>Brachyura</taxon>
        <taxon>Eubrachyura</taxon>
        <taxon>Portunoidea</taxon>
        <taxon>Portunidae</taxon>
        <taxon>Portuninae</taxon>
        <taxon>Portunus</taxon>
    </lineage>
</organism>
<dbReference type="EMBL" id="VSRR010007621">
    <property type="protein sequence ID" value="MPC47217.1"/>
    <property type="molecule type" value="Genomic_DNA"/>
</dbReference>
<keyword evidence="3" id="KW-1185">Reference proteome</keyword>
<feature type="compositionally biased region" description="Polar residues" evidence="1">
    <location>
        <begin position="136"/>
        <end position="152"/>
    </location>
</feature>
<evidence type="ECO:0000313" key="2">
    <source>
        <dbReference type="EMBL" id="MPC47217.1"/>
    </source>
</evidence>
<name>A0A5B7FPD9_PORTR</name>